<evidence type="ECO:0000313" key="3">
    <source>
        <dbReference type="Proteomes" id="UP000518752"/>
    </source>
</evidence>
<dbReference type="EMBL" id="JAACJN010000038">
    <property type="protein sequence ID" value="KAF5385726.1"/>
    <property type="molecule type" value="Genomic_DNA"/>
</dbReference>
<protein>
    <submittedName>
        <fullName evidence="2">Uncharacterized protein</fullName>
    </submittedName>
</protein>
<evidence type="ECO:0000313" key="2">
    <source>
        <dbReference type="EMBL" id="KAF5385726.1"/>
    </source>
</evidence>
<accession>A0A8H5HLK5</accession>
<gene>
    <name evidence="2" type="ORF">D9757_005515</name>
</gene>
<feature type="region of interest" description="Disordered" evidence="1">
    <location>
        <begin position="113"/>
        <end position="140"/>
    </location>
</feature>
<dbReference type="Proteomes" id="UP000518752">
    <property type="component" value="Unassembled WGS sequence"/>
</dbReference>
<sequence length="140" mass="15294">MSLGEADAKFPTSSNSDIPPSPTIENPGQVFPKSDPHAPRLGTLPGAGRSNSSQIVIGNPFLMREAVLKIDHALGNAIDILEREETSVGEPEDENELLKKFRQWRKELDEIHAGHRSLDPSASRSRSRVSLGREGGLFID</sequence>
<dbReference type="OrthoDB" id="2560792at2759"/>
<reference evidence="2 3" key="1">
    <citation type="journal article" date="2020" name="ISME J.">
        <title>Uncovering the hidden diversity of litter-decomposition mechanisms in mushroom-forming fungi.</title>
        <authorList>
            <person name="Floudas D."/>
            <person name="Bentzer J."/>
            <person name="Ahren D."/>
            <person name="Johansson T."/>
            <person name="Persson P."/>
            <person name="Tunlid A."/>
        </authorList>
    </citation>
    <scope>NUCLEOTIDE SEQUENCE [LARGE SCALE GENOMIC DNA]</scope>
    <source>
        <strain evidence="2 3">CBS 406.79</strain>
    </source>
</reference>
<feature type="compositionally biased region" description="Polar residues" evidence="1">
    <location>
        <begin position="11"/>
        <end position="26"/>
    </location>
</feature>
<name>A0A8H5HLK5_9AGAR</name>
<feature type="region of interest" description="Disordered" evidence="1">
    <location>
        <begin position="1"/>
        <end position="53"/>
    </location>
</feature>
<dbReference type="AlphaFoldDB" id="A0A8H5HLK5"/>
<comment type="caution">
    <text evidence="2">The sequence shown here is derived from an EMBL/GenBank/DDBJ whole genome shotgun (WGS) entry which is preliminary data.</text>
</comment>
<evidence type="ECO:0000256" key="1">
    <source>
        <dbReference type="SAM" id="MobiDB-lite"/>
    </source>
</evidence>
<keyword evidence="3" id="KW-1185">Reference proteome</keyword>
<organism evidence="2 3">
    <name type="scientific">Collybiopsis confluens</name>
    <dbReference type="NCBI Taxonomy" id="2823264"/>
    <lineage>
        <taxon>Eukaryota</taxon>
        <taxon>Fungi</taxon>
        <taxon>Dikarya</taxon>
        <taxon>Basidiomycota</taxon>
        <taxon>Agaricomycotina</taxon>
        <taxon>Agaricomycetes</taxon>
        <taxon>Agaricomycetidae</taxon>
        <taxon>Agaricales</taxon>
        <taxon>Marasmiineae</taxon>
        <taxon>Omphalotaceae</taxon>
        <taxon>Collybiopsis</taxon>
    </lineage>
</organism>
<proteinExistence type="predicted"/>